<protein>
    <submittedName>
        <fullName evidence="1">Jg23537 protein</fullName>
    </submittedName>
</protein>
<evidence type="ECO:0000313" key="1">
    <source>
        <dbReference type="EMBL" id="CAH2240521.1"/>
    </source>
</evidence>
<keyword evidence="2" id="KW-1185">Reference proteome</keyword>
<organism evidence="1 2">
    <name type="scientific">Pararge aegeria aegeria</name>
    <dbReference type="NCBI Taxonomy" id="348720"/>
    <lineage>
        <taxon>Eukaryota</taxon>
        <taxon>Metazoa</taxon>
        <taxon>Ecdysozoa</taxon>
        <taxon>Arthropoda</taxon>
        <taxon>Hexapoda</taxon>
        <taxon>Insecta</taxon>
        <taxon>Pterygota</taxon>
        <taxon>Neoptera</taxon>
        <taxon>Endopterygota</taxon>
        <taxon>Lepidoptera</taxon>
        <taxon>Glossata</taxon>
        <taxon>Ditrysia</taxon>
        <taxon>Papilionoidea</taxon>
        <taxon>Nymphalidae</taxon>
        <taxon>Satyrinae</taxon>
        <taxon>Satyrini</taxon>
        <taxon>Parargina</taxon>
        <taxon>Pararge</taxon>
    </lineage>
</organism>
<feature type="non-terminal residue" evidence="1">
    <location>
        <position position="1"/>
    </location>
</feature>
<dbReference type="Gene3D" id="1.10.10.2360">
    <property type="match status" value="1"/>
</dbReference>
<dbReference type="Proteomes" id="UP000838756">
    <property type="component" value="Unassembled WGS sequence"/>
</dbReference>
<dbReference type="EMBL" id="CAKXAJ010025531">
    <property type="protein sequence ID" value="CAH2240521.1"/>
    <property type="molecule type" value="Genomic_DNA"/>
</dbReference>
<name>A0A8S4RS48_9NEOP</name>
<reference evidence="1" key="1">
    <citation type="submission" date="2022-03" db="EMBL/GenBank/DDBJ databases">
        <authorList>
            <person name="Lindestad O."/>
        </authorList>
    </citation>
    <scope>NUCLEOTIDE SEQUENCE</scope>
</reference>
<dbReference type="OrthoDB" id="6932371at2759"/>
<evidence type="ECO:0000313" key="2">
    <source>
        <dbReference type="Proteomes" id="UP000838756"/>
    </source>
</evidence>
<gene>
    <name evidence="1" type="primary">jg23537</name>
    <name evidence="1" type="ORF">PAEG_LOCUS17097</name>
</gene>
<dbReference type="AlphaFoldDB" id="A0A8S4RS48"/>
<comment type="caution">
    <text evidence="1">The sequence shown here is derived from an EMBL/GenBank/DDBJ whole genome shotgun (WGS) entry which is preliminary data.</text>
</comment>
<sequence>EYESKSLEELRFEDYAAGRKGASGGMFGGGFGQQTENKPLFGGSTFGQPATTSAQSLRWRYRIHLRLRADQHVLIRQQRAVEYKHNGVVRCE</sequence>
<proteinExistence type="predicted"/>
<accession>A0A8S4RS48</accession>